<accession>A0A2P7EIA6</accession>
<keyword evidence="3" id="KW-1185">Reference proteome</keyword>
<evidence type="ECO:0000313" key="3">
    <source>
        <dbReference type="Proteomes" id="UP000240206"/>
    </source>
</evidence>
<protein>
    <submittedName>
        <fullName evidence="2">Uncharacterized protein</fullName>
    </submittedName>
</protein>
<comment type="caution">
    <text evidence="2">The sequence shown here is derived from an EMBL/GenBank/DDBJ whole genome shotgun (WGS) entry which is preliminary data.</text>
</comment>
<dbReference type="AlphaFoldDB" id="A0A2P7EIA6"/>
<evidence type="ECO:0000256" key="1">
    <source>
        <dbReference type="SAM" id="Coils"/>
    </source>
</evidence>
<dbReference type="Proteomes" id="UP000240206">
    <property type="component" value="Unassembled WGS sequence"/>
</dbReference>
<proteinExistence type="predicted"/>
<reference evidence="3" key="1">
    <citation type="submission" date="2018-03" db="EMBL/GenBank/DDBJ databases">
        <title>Ecological and genomic features of two cosmopolitan and abundant freshwater picocyanobacteria.</title>
        <authorList>
            <person name="Cabello-Yeves P.J."/>
            <person name="Picazo A."/>
            <person name="Camacho A."/>
            <person name="Callieri C."/>
            <person name="Rosselli R."/>
            <person name="Roda-Garcia J."/>
            <person name="Coutinho F.H."/>
            <person name="Rodriguez-Valera F."/>
        </authorList>
    </citation>
    <scope>NUCLEOTIDE SEQUENCE [LARGE SCALE GENOMIC DNA]</scope>
    <source>
        <strain evidence="3">Tous</strain>
    </source>
</reference>
<sequence>MASPQLLQSLLTQLHALSEVNETLTVRLLELEERVALLDQKLVPGQQEIPEGDRVLLAAADLRIERISGMLEPTPIRPKAEVLPISETMYEDEPEQLFMDEAA</sequence>
<name>A0A2P7EIA6_9SYNE</name>
<dbReference type="EMBL" id="PXVC01000001">
    <property type="protein sequence ID" value="PSI02938.1"/>
    <property type="molecule type" value="Genomic_DNA"/>
</dbReference>
<gene>
    <name evidence="2" type="ORF">C7K08_00745</name>
</gene>
<feature type="coiled-coil region" evidence="1">
    <location>
        <begin position="14"/>
        <end position="41"/>
    </location>
</feature>
<dbReference type="STRING" id="1910958.BTM30_05395"/>
<evidence type="ECO:0000313" key="2">
    <source>
        <dbReference type="EMBL" id="PSI02938.1"/>
    </source>
</evidence>
<keyword evidence="1" id="KW-0175">Coiled coil</keyword>
<organism evidence="2 3">
    <name type="scientific">Synechococcus lacustris str. Tous</name>
    <dbReference type="NCBI Taxonomy" id="1910958"/>
    <lineage>
        <taxon>Bacteria</taxon>
        <taxon>Bacillati</taxon>
        <taxon>Cyanobacteriota</taxon>
        <taxon>Cyanophyceae</taxon>
        <taxon>Synechococcales</taxon>
        <taxon>Synechococcaceae</taxon>
        <taxon>Synechococcus</taxon>
    </lineage>
</organism>
<dbReference type="RefSeq" id="WP_106498727.1">
    <property type="nucleotide sequence ID" value="NZ_PXVC01000001.1"/>
</dbReference>